<accession>A0A0U4WNE2</accession>
<dbReference type="Proteomes" id="UP000217696">
    <property type="component" value="Chromosome"/>
</dbReference>
<protein>
    <recommendedName>
        <fullName evidence="1">DUF6933 domain-containing protein</fullName>
    </recommendedName>
</protein>
<proteinExistence type="predicted"/>
<organism evidence="2 3">
    <name type="scientific">Aneurinibacillus soli</name>
    <dbReference type="NCBI Taxonomy" id="1500254"/>
    <lineage>
        <taxon>Bacteria</taxon>
        <taxon>Bacillati</taxon>
        <taxon>Bacillota</taxon>
        <taxon>Bacilli</taxon>
        <taxon>Bacillales</taxon>
        <taxon>Paenibacillaceae</taxon>
        <taxon>Aneurinibacillus group</taxon>
        <taxon>Aneurinibacillus</taxon>
    </lineage>
</organism>
<feature type="domain" description="DUF6933" evidence="1">
    <location>
        <begin position="9"/>
        <end position="163"/>
    </location>
</feature>
<dbReference type="AlphaFoldDB" id="A0A0U4WNE2"/>
<dbReference type="InterPro" id="IPR053864">
    <property type="entry name" value="DUF6933"/>
</dbReference>
<evidence type="ECO:0000259" key="1">
    <source>
        <dbReference type="Pfam" id="PF22016"/>
    </source>
</evidence>
<name>A0A0U4WNE2_9BACL</name>
<keyword evidence="3" id="KW-1185">Reference proteome</keyword>
<dbReference type="KEGG" id="asoc:CB4_04024"/>
<reference evidence="2 3" key="1">
    <citation type="submission" date="2015-12" db="EMBL/GenBank/DDBJ databases">
        <title>Genome sequence of Aneurinibacillus soli.</title>
        <authorList>
            <person name="Lee J.S."/>
            <person name="Lee K.C."/>
            <person name="Kim K.K."/>
            <person name="Lee B.W."/>
        </authorList>
    </citation>
    <scope>NUCLEOTIDE SEQUENCE [LARGE SCALE GENOMIC DNA]</scope>
    <source>
        <strain evidence="2 3">CB4</strain>
    </source>
</reference>
<evidence type="ECO:0000313" key="2">
    <source>
        <dbReference type="EMBL" id="BAU29787.1"/>
    </source>
</evidence>
<gene>
    <name evidence="2" type="ORF">CB4_04024</name>
</gene>
<dbReference type="Pfam" id="PF22016">
    <property type="entry name" value="DUF6933"/>
    <property type="match status" value="1"/>
</dbReference>
<sequence>MGVDSFMLTIQCTKKLASELKFDISGDKPINRDPLYSWHAHLFLWNRRKCVLVMNNKTRYNFVLFGLRKDDFKQFDDIVVHAIAENLLGDGADKAIIDKYVQNCTSVSYTVTSDRSIISQINEMIMAAECKMTQDKLDGTEPDIGELNRWLNRYIMMKLPKLYSGETMLEELLHLGDL</sequence>
<dbReference type="EMBL" id="AP017312">
    <property type="protein sequence ID" value="BAU29787.1"/>
    <property type="molecule type" value="Genomic_DNA"/>
</dbReference>
<evidence type="ECO:0000313" key="3">
    <source>
        <dbReference type="Proteomes" id="UP000217696"/>
    </source>
</evidence>